<name>A0A1I5XE18_9BACT</name>
<dbReference type="AlphaFoldDB" id="A0A1I5XE18"/>
<protein>
    <submittedName>
        <fullName evidence="2">Uncharacterized protein</fullName>
    </submittedName>
</protein>
<dbReference type="EMBL" id="FOXQ01000008">
    <property type="protein sequence ID" value="SFQ30200.1"/>
    <property type="molecule type" value="Genomic_DNA"/>
</dbReference>
<evidence type="ECO:0000256" key="1">
    <source>
        <dbReference type="SAM" id="Phobius"/>
    </source>
</evidence>
<accession>A0A1I5XE18</accession>
<keyword evidence="1" id="KW-0472">Membrane</keyword>
<gene>
    <name evidence="2" type="ORF">SAMN05444277_108122</name>
</gene>
<organism evidence="2 3">
    <name type="scientific">Parafilimonas terrae</name>
    <dbReference type="NCBI Taxonomy" id="1465490"/>
    <lineage>
        <taxon>Bacteria</taxon>
        <taxon>Pseudomonadati</taxon>
        <taxon>Bacteroidota</taxon>
        <taxon>Chitinophagia</taxon>
        <taxon>Chitinophagales</taxon>
        <taxon>Chitinophagaceae</taxon>
        <taxon>Parafilimonas</taxon>
    </lineage>
</organism>
<dbReference type="OrthoDB" id="1442826at2"/>
<reference evidence="2 3" key="1">
    <citation type="submission" date="2016-10" db="EMBL/GenBank/DDBJ databases">
        <authorList>
            <person name="de Groot N.N."/>
        </authorList>
    </citation>
    <scope>NUCLEOTIDE SEQUENCE [LARGE SCALE GENOMIC DNA]</scope>
    <source>
        <strain evidence="2 3">DSM 28286</strain>
    </source>
</reference>
<dbReference type="STRING" id="1465490.SAMN05444277_108122"/>
<proteinExistence type="predicted"/>
<dbReference type="Proteomes" id="UP000199031">
    <property type="component" value="Unassembled WGS sequence"/>
</dbReference>
<keyword evidence="3" id="KW-1185">Reference proteome</keyword>
<sequence length="93" mass="10962">MSLAELSIYLSLFEKDQRLTVWHFAILTAILYLGYRQGQRKTIKVSRSKIMSLSHIATLPTYHKYFKDLQQMGYIKYTPSYHPGYKSEIEILV</sequence>
<keyword evidence="1" id="KW-1133">Transmembrane helix</keyword>
<evidence type="ECO:0000313" key="3">
    <source>
        <dbReference type="Proteomes" id="UP000199031"/>
    </source>
</evidence>
<evidence type="ECO:0000313" key="2">
    <source>
        <dbReference type="EMBL" id="SFQ30200.1"/>
    </source>
</evidence>
<keyword evidence="1" id="KW-0812">Transmembrane</keyword>
<feature type="transmembrane region" description="Helical" evidence="1">
    <location>
        <begin position="20"/>
        <end position="35"/>
    </location>
</feature>